<protein>
    <submittedName>
        <fullName evidence="1">Uncharacterized protein</fullName>
    </submittedName>
</protein>
<evidence type="ECO:0000313" key="2">
    <source>
        <dbReference type="Proteomes" id="UP000245783"/>
    </source>
</evidence>
<keyword evidence="2" id="KW-1185">Reference proteome</keyword>
<evidence type="ECO:0000313" key="1">
    <source>
        <dbReference type="EMBL" id="PWN45309.1"/>
    </source>
</evidence>
<accession>A0A316W608</accession>
<proteinExistence type="predicted"/>
<sequence length="271" mass="29948">MPIAAEVSLDEVRRHVDAIFELAQEQDDRQRMIFAPRGSPSPSPTPAPTLSCCEVSRTPDASEAKEFGNANGPLVGCHPAPGASACNAKTENGSQTQRQTPAGMRGYVDTRKLRAFLRRNELRAEYIGVRYSAAEVGSVDARRVNRAYMRRCIHRLAAQLAEDHSGAADARKEKAATGDEIAVEEVDLLDPQEIWHKRCGNVSLTCWHYGEDGPVAQLTHVERASFAMFEMEVMANGWSLRLSGPAMEHCRLTIQRPDGREEYLEQDAVEG</sequence>
<dbReference type="OrthoDB" id="10351399at2759"/>
<dbReference type="Proteomes" id="UP000245783">
    <property type="component" value="Unassembled WGS sequence"/>
</dbReference>
<reference evidence="1 2" key="1">
    <citation type="journal article" date="2018" name="Mol. Biol. Evol.">
        <title>Broad Genomic Sampling Reveals a Smut Pathogenic Ancestry of the Fungal Clade Ustilaginomycotina.</title>
        <authorList>
            <person name="Kijpornyongpan T."/>
            <person name="Mondo S.J."/>
            <person name="Barry K."/>
            <person name="Sandor L."/>
            <person name="Lee J."/>
            <person name="Lipzen A."/>
            <person name="Pangilinan J."/>
            <person name="LaButti K."/>
            <person name="Hainaut M."/>
            <person name="Henrissat B."/>
            <person name="Grigoriev I.V."/>
            <person name="Spatafora J.W."/>
            <person name="Aime M.C."/>
        </authorList>
    </citation>
    <scope>NUCLEOTIDE SEQUENCE [LARGE SCALE GENOMIC DNA]</scope>
    <source>
        <strain evidence="1 2">MCA 4658</strain>
    </source>
</reference>
<organism evidence="1 2">
    <name type="scientific">Ceraceosorus guamensis</name>
    <dbReference type="NCBI Taxonomy" id="1522189"/>
    <lineage>
        <taxon>Eukaryota</taxon>
        <taxon>Fungi</taxon>
        <taxon>Dikarya</taxon>
        <taxon>Basidiomycota</taxon>
        <taxon>Ustilaginomycotina</taxon>
        <taxon>Exobasidiomycetes</taxon>
        <taxon>Ceraceosorales</taxon>
        <taxon>Ceraceosoraceae</taxon>
        <taxon>Ceraceosorus</taxon>
    </lineage>
</organism>
<dbReference type="InParanoid" id="A0A316W608"/>
<dbReference type="EMBL" id="KZ819356">
    <property type="protein sequence ID" value="PWN45309.1"/>
    <property type="molecule type" value="Genomic_DNA"/>
</dbReference>
<dbReference type="GeneID" id="37037739"/>
<dbReference type="AlphaFoldDB" id="A0A316W608"/>
<gene>
    <name evidence="1" type="ORF">IE81DRAFT_344995</name>
</gene>
<dbReference type="RefSeq" id="XP_025372469.1">
    <property type="nucleotide sequence ID" value="XM_025515869.1"/>
</dbReference>
<name>A0A316W608_9BASI</name>